<dbReference type="Proteomes" id="UP000198460">
    <property type="component" value="Unassembled WGS sequence"/>
</dbReference>
<dbReference type="PIRSF" id="PIRSF017388">
    <property type="entry name" value="Esterase_lipase"/>
    <property type="match status" value="1"/>
</dbReference>
<protein>
    <submittedName>
        <fullName evidence="4">Putative esterase/lipase</fullName>
    </submittedName>
</protein>
<evidence type="ECO:0000313" key="4">
    <source>
        <dbReference type="EMBL" id="SMF98887.1"/>
    </source>
</evidence>
<name>A0A238H0Z3_9BURK</name>
<dbReference type="EMBL" id="FXAN01000035">
    <property type="protein sequence ID" value="SMF98887.1"/>
    <property type="molecule type" value="Genomic_DNA"/>
</dbReference>
<dbReference type="Gene3D" id="3.40.50.1820">
    <property type="entry name" value="alpha/beta hydrolase"/>
    <property type="match status" value="1"/>
</dbReference>
<feature type="active site" description="Charge relay system" evidence="1">
    <location>
        <position position="250"/>
    </location>
</feature>
<evidence type="ECO:0000256" key="2">
    <source>
        <dbReference type="PIRSR" id="PIRSR017388-3"/>
    </source>
</evidence>
<dbReference type="InterPro" id="IPR029058">
    <property type="entry name" value="AB_hydrolase_fold"/>
</dbReference>
<gene>
    <name evidence="4" type="ORF">BSIN_2730</name>
</gene>
<sequence>MTASDVQCNGAGFVRSNQREADLMTSHSVLDGAEPFLLEGSSTGILISHGYTGSTQSVRYVAEQLHRIGGYTVLGPRLAGHGVSPQEMDRTRAQDWVDSIDEALGTLRQRCARIFMMGLSMGGCLTLLSAARHPDIAAIVPINACVYFGAPSLAAKAYDRSAPRFFDSIGADIKAEGVTELAYDEIPTSTLAEIYGLMSVARDLLPEIKCPALVLQSTEDHVVPPDNGNVIVDGIGSDDKTLIWLENSYHVATLDNDKDRIVELAHRFFERLPQ</sequence>
<feature type="domain" description="Serine aminopeptidase S33" evidence="3">
    <location>
        <begin position="45"/>
        <end position="255"/>
    </location>
</feature>
<organism evidence="4 5">
    <name type="scientific">Burkholderia singularis</name>
    <dbReference type="NCBI Taxonomy" id="1503053"/>
    <lineage>
        <taxon>Bacteria</taxon>
        <taxon>Pseudomonadati</taxon>
        <taxon>Pseudomonadota</taxon>
        <taxon>Betaproteobacteria</taxon>
        <taxon>Burkholderiales</taxon>
        <taxon>Burkholderiaceae</taxon>
        <taxon>Burkholderia</taxon>
        <taxon>pseudomallei group</taxon>
    </lineage>
</organism>
<dbReference type="AlphaFoldDB" id="A0A238H0Z3"/>
<evidence type="ECO:0000259" key="3">
    <source>
        <dbReference type="Pfam" id="PF12146"/>
    </source>
</evidence>
<dbReference type="InterPro" id="IPR051044">
    <property type="entry name" value="MAG_DAG_Lipase"/>
</dbReference>
<evidence type="ECO:0000256" key="1">
    <source>
        <dbReference type="PIRSR" id="PIRSR017388-1"/>
    </source>
</evidence>
<dbReference type="PANTHER" id="PTHR11614">
    <property type="entry name" value="PHOSPHOLIPASE-RELATED"/>
    <property type="match status" value="1"/>
</dbReference>
<dbReference type="GO" id="GO:0052689">
    <property type="term" value="F:carboxylic ester hydrolase activity"/>
    <property type="evidence" value="ECO:0007669"/>
    <property type="project" value="InterPro"/>
</dbReference>
<evidence type="ECO:0000313" key="5">
    <source>
        <dbReference type="Proteomes" id="UP000198460"/>
    </source>
</evidence>
<feature type="site" description="Important for substrate specificity" evidence="2">
    <location>
        <position position="169"/>
    </location>
</feature>
<dbReference type="Pfam" id="PF12146">
    <property type="entry name" value="Hydrolase_4"/>
    <property type="match status" value="1"/>
</dbReference>
<accession>A0A238H0Z3</accession>
<dbReference type="InterPro" id="IPR012354">
    <property type="entry name" value="Esterase_lipase"/>
</dbReference>
<dbReference type="SUPFAM" id="SSF53474">
    <property type="entry name" value="alpha/beta-Hydrolases"/>
    <property type="match status" value="1"/>
</dbReference>
<feature type="active site" description="Nucleophile" evidence="1">
    <location>
        <position position="120"/>
    </location>
</feature>
<feature type="active site" description="Charge relay system" evidence="1">
    <location>
        <position position="220"/>
    </location>
</feature>
<proteinExistence type="predicted"/>
<reference evidence="4 5" key="1">
    <citation type="submission" date="2017-04" db="EMBL/GenBank/DDBJ databases">
        <authorList>
            <person name="Afonso C.L."/>
            <person name="Miller P.J."/>
            <person name="Scott M.A."/>
            <person name="Spackman E."/>
            <person name="Goraichik I."/>
            <person name="Dimitrov K.M."/>
            <person name="Suarez D.L."/>
            <person name="Swayne D.E."/>
        </authorList>
    </citation>
    <scope>NUCLEOTIDE SEQUENCE [LARGE SCALE GENOMIC DNA]</scope>
    <source>
        <strain evidence="4">LMG 28154</strain>
    </source>
</reference>
<dbReference type="InterPro" id="IPR022742">
    <property type="entry name" value="Hydrolase_4"/>
</dbReference>